<feature type="region of interest" description="Disordered" evidence="1">
    <location>
        <begin position="1"/>
        <end position="34"/>
    </location>
</feature>
<reference evidence="2 3" key="1">
    <citation type="submission" date="2013-12" db="EMBL/GenBank/DDBJ databases">
        <title>Draft genome of the parsitic nematode Ancylostoma duodenale.</title>
        <authorList>
            <person name="Mitreva M."/>
        </authorList>
    </citation>
    <scope>NUCLEOTIDE SEQUENCE [LARGE SCALE GENOMIC DNA]</scope>
    <source>
        <strain evidence="2 3">Zhejiang</strain>
    </source>
</reference>
<feature type="compositionally biased region" description="Basic and acidic residues" evidence="1">
    <location>
        <begin position="23"/>
        <end position="34"/>
    </location>
</feature>
<protein>
    <submittedName>
        <fullName evidence="2">Uncharacterized protein</fullName>
    </submittedName>
</protein>
<dbReference type="AlphaFoldDB" id="A0A0C2GVX9"/>
<sequence>MGASPIAEPPPADMGVPSPAPQDHVDDQFWSRDGEQIPPFAVTAQVCVGHRSMDILFRSGALPSEY</sequence>
<evidence type="ECO:0000313" key="2">
    <source>
        <dbReference type="EMBL" id="KIH65655.1"/>
    </source>
</evidence>
<evidence type="ECO:0000313" key="3">
    <source>
        <dbReference type="Proteomes" id="UP000054047"/>
    </source>
</evidence>
<keyword evidence="3" id="KW-1185">Reference proteome</keyword>
<organism evidence="2 3">
    <name type="scientific">Ancylostoma duodenale</name>
    <dbReference type="NCBI Taxonomy" id="51022"/>
    <lineage>
        <taxon>Eukaryota</taxon>
        <taxon>Metazoa</taxon>
        <taxon>Ecdysozoa</taxon>
        <taxon>Nematoda</taxon>
        <taxon>Chromadorea</taxon>
        <taxon>Rhabditida</taxon>
        <taxon>Rhabditina</taxon>
        <taxon>Rhabditomorpha</taxon>
        <taxon>Strongyloidea</taxon>
        <taxon>Ancylostomatidae</taxon>
        <taxon>Ancylostomatinae</taxon>
        <taxon>Ancylostoma</taxon>
    </lineage>
</organism>
<gene>
    <name evidence="2" type="ORF">ANCDUO_04023</name>
</gene>
<name>A0A0C2GVX9_9BILA</name>
<dbReference type="EMBL" id="KN727449">
    <property type="protein sequence ID" value="KIH65655.1"/>
    <property type="molecule type" value="Genomic_DNA"/>
</dbReference>
<evidence type="ECO:0000256" key="1">
    <source>
        <dbReference type="SAM" id="MobiDB-lite"/>
    </source>
</evidence>
<accession>A0A0C2GVX9</accession>
<proteinExistence type="predicted"/>
<dbReference type="OrthoDB" id="5841338at2759"/>
<dbReference type="Proteomes" id="UP000054047">
    <property type="component" value="Unassembled WGS sequence"/>
</dbReference>